<reference evidence="3" key="1">
    <citation type="submission" date="2016-11" db="UniProtKB">
        <authorList>
            <consortium name="WormBaseParasite"/>
        </authorList>
    </citation>
    <scope>IDENTIFICATION</scope>
</reference>
<sequence>MLPWGDCSQPQQQHHHQTQLASRTDALPSDGCYSGSGGAKSTGEGGSGTGTGTLPVGFYTDQEIRSIWDGQFERLRHQLCVVLQSSADYASEGGVWLESNAGLSRLDDETEGRIRLLTGGLPPPGEYGSMWGSAAPLTQQLVLPQLLPGTALLMPQSVLLQMSVLGYSFYDGAKVRFRCSVSLLL</sequence>
<evidence type="ECO:0000256" key="1">
    <source>
        <dbReference type="SAM" id="MobiDB-lite"/>
    </source>
</evidence>
<name>A0A1I8FVX8_9PLAT</name>
<evidence type="ECO:0000313" key="3">
    <source>
        <dbReference type="WBParaSite" id="maker-uti_cns_0000064-snap-gene-0.11-mRNA-1"/>
    </source>
</evidence>
<feature type="region of interest" description="Disordered" evidence="1">
    <location>
        <begin position="1"/>
        <end position="55"/>
    </location>
</feature>
<organism evidence="2 3">
    <name type="scientific">Macrostomum lignano</name>
    <dbReference type="NCBI Taxonomy" id="282301"/>
    <lineage>
        <taxon>Eukaryota</taxon>
        <taxon>Metazoa</taxon>
        <taxon>Spiralia</taxon>
        <taxon>Lophotrochozoa</taxon>
        <taxon>Platyhelminthes</taxon>
        <taxon>Rhabditophora</taxon>
        <taxon>Macrostomorpha</taxon>
        <taxon>Macrostomida</taxon>
        <taxon>Macrostomidae</taxon>
        <taxon>Macrostomum</taxon>
    </lineage>
</organism>
<dbReference type="AlphaFoldDB" id="A0A1I8FVX8"/>
<keyword evidence="2" id="KW-1185">Reference proteome</keyword>
<proteinExistence type="predicted"/>
<dbReference type="Proteomes" id="UP000095280">
    <property type="component" value="Unplaced"/>
</dbReference>
<feature type="compositionally biased region" description="Gly residues" evidence="1">
    <location>
        <begin position="34"/>
        <end position="51"/>
    </location>
</feature>
<evidence type="ECO:0000313" key="2">
    <source>
        <dbReference type="Proteomes" id="UP000095280"/>
    </source>
</evidence>
<dbReference type="WBParaSite" id="maker-uti_cns_0000064-snap-gene-0.11-mRNA-1">
    <property type="protein sequence ID" value="maker-uti_cns_0000064-snap-gene-0.11-mRNA-1"/>
    <property type="gene ID" value="maker-uti_cns_0000064-snap-gene-0.11"/>
</dbReference>
<protein>
    <submittedName>
        <fullName evidence="3">Uncharacterized protein</fullName>
    </submittedName>
</protein>
<accession>A0A1I8FVX8</accession>